<accession>A0A0B6WVW6</accession>
<keyword evidence="1" id="KW-0472">Membrane</keyword>
<organism evidence="2 3">
    <name type="scientific">Pyrinomonas methylaliphatogenes</name>
    <dbReference type="NCBI Taxonomy" id="454194"/>
    <lineage>
        <taxon>Bacteria</taxon>
        <taxon>Pseudomonadati</taxon>
        <taxon>Acidobacteriota</taxon>
        <taxon>Blastocatellia</taxon>
        <taxon>Blastocatellales</taxon>
        <taxon>Pyrinomonadaceae</taxon>
        <taxon>Pyrinomonas</taxon>
    </lineage>
</organism>
<dbReference type="AlphaFoldDB" id="A0A0B6WVW6"/>
<sequence>MKSAWRYKEIIFGVSLGLVMWIVDAAMHVQMSAETDVLAGFAAELFAPGATQLFFRALFLLIASAFGFVLWRANWRERELRALEEAIIAFHRQLDSPAMRIVNHVRMLQSQSHPARDELTQTVLALIGEDARIIDELAQQYIRFSEQVVAGRTREAVETLRAIAAWQTAPRRTPPVA</sequence>
<dbReference type="EMBL" id="CBXV010000001">
    <property type="protein sequence ID" value="CDM64285.1"/>
    <property type="molecule type" value="Genomic_DNA"/>
</dbReference>
<name>A0A0B6WVW6_9BACT</name>
<evidence type="ECO:0000256" key="1">
    <source>
        <dbReference type="SAM" id="Phobius"/>
    </source>
</evidence>
<keyword evidence="1" id="KW-1133">Transmembrane helix</keyword>
<feature type="transmembrane region" description="Helical" evidence="1">
    <location>
        <begin position="53"/>
        <end position="71"/>
    </location>
</feature>
<keyword evidence="3" id="KW-1185">Reference proteome</keyword>
<reference evidence="2 3" key="2">
    <citation type="submission" date="2015-01" db="EMBL/GenBank/DDBJ databases">
        <title>Complete genome sequence of Pyrinomonas methylaliphatogenes type strain K22T.</title>
        <authorList>
            <person name="Lee K.C.Y."/>
            <person name="Power J.F."/>
            <person name="Dunfield P.F."/>
            <person name="Morgan X.C."/>
            <person name="Huttenhower C."/>
            <person name="Stott M.B."/>
        </authorList>
    </citation>
    <scope>NUCLEOTIDE SEQUENCE [LARGE SCALE GENOMIC DNA]</scope>
    <source>
        <strain evidence="2 3">K22</strain>
    </source>
</reference>
<dbReference type="Proteomes" id="UP000031518">
    <property type="component" value="Unassembled WGS sequence"/>
</dbReference>
<gene>
    <name evidence="2" type="ORF">PYK22_00278</name>
</gene>
<evidence type="ECO:0000313" key="3">
    <source>
        <dbReference type="Proteomes" id="UP000031518"/>
    </source>
</evidence>
<dbReference type="RefSeq" id="WP_041973388.1">
    <property type="nucleotide sequence ID" value="NZ_CBXV010000001.1"/>
</dbReference>
<protein>
    <submittedName>
        <fullName evidence="2">Uncharacterized protein</fullName>
    </submittedName>
</protein>
<proteinExistence type="predicted"/>
<evidence type="ECO:0000313" key="2">
    <source>
        <dbReference type="EMBL" id="CDM64285.1"/>
    </source>
</evidence>
<feature type="transmembrane region" description="Helical" evidence="1">
    <location>
        <begin position="12"/>
        <end position="33"/>
    </location>
</feature>
<dbReference type="STRING" id="454194.PYK22_00278"/>
<reference evidence="2 3" key="1">
    <citation type="submission" date="2013-12" db="EMBL/GenBank/DDBJ databases">
        <authorList>
            <person name="Stott M."/>
        </authorList>
    </citation>
    <scope>NUCLEOTIDE SEQUENCE [LARGE SCALE GENOMIC DNA]</scope>
    <source>
        <strain evidence="2 3">K22</strain>
    </source>
</reference>
<keyword evidence="1" id="KW-0812">Transmembrane</keyword>